<feature type="domain" description="Radical SAM core" evidence="7">
    <location>
        <begin position="210"/>
        <end position="419"/>
    </location>
</feature>
<keyword evidence="2" id="KW-0949">S-adenosyl-L-methionine</keyword>
<accession>A0ABZ3IGD2</accession>
<name>A0ABZ3IGD2_9FIRM</name>
<dbReference type="Pfam" id="PF02310">
    <property type="entry name" value="B12-binding"/>
    <property type="match status" value="1"/>
</dbReference>
<organism evidence="8 9">
    <name type="scientific">Sporomusa silvacetica DSM 10669</name>
    <dbReference type="NCBI Taxonomy" id="1123289"/>
    <lineage>
        <taxon>Bacteria</taxon>
        <taxon>Bacillati</taxon>
        <taxon>Bacillota</taxon>
        <taxon>Negativicutes</taxon>
        <taxon>Selenomonadales</taxon>
        <taxon>Sporomusaceae</taxon>
        <taxon>Sporomusa</taxon>
    </lineage>
</organism>
<dbReference type="InterPro" id="IPR006638">
    <property type="entry name" value="Elp3/MiaA/NifB-like_rSAM"/>
</dbReference>
<dbReference type="SFLD" id="SFLDG01123">
    <property type="entry name" value="methyltransferase_(Class_B)"/>
    <property type="match status" value="1"/>
</dbReference>
<dbReference type="Pfam" id="PF04055">
    <property type="entry name" value="Radical_SAM"/>
    <property type="match status" value="1"/>
</dbReference>
<evidence type="ECO:0000256" key="4">
    <source>
        <dbReference type="ARBA" id="ARBA00023004"/>
    </source>
</evidence>
<evidence type="ECO:0000256" key="1">
    <source>
        <dbReference type="ARBA" id="ARBA00001966"/>
    </source>
</evidence>
<dbReference type="InterPro" id="IPR051198">
    <property type="entry name" value="BchE-like"/>
</dbReference>
<evidence type="ECO:0000256" key="3">
    <source>
        <dbReference type="ARBA" id="ARBA00022723"/>
    </source>
</evidence>
<dbReference type="Proteomes" id="UP000216752">
    <property type="component" value="Chromosome"/>
</dbReference>
<dbReference type="Gene3D" id="3.40.50.280">
    <property type="entry name" value="Cobalamin-binding domain"/>
    <property type="match status" value="1"/>
</dbReference>
<evidence type="ECO:0000313" key="9">
    <source>
        <dbReference type="Proteomes" id="UP000216752"/>
    </source>
</evidence>
<evidence type="ECO:0000256" key="5">
    <source>
        <dbReference type="ARBA" id="ARBA00023014"/>
    </source>
</evidence>
<proteinExistence type="predicted"/>
<evidence type="ECO:0000259" key="6">
    <source>
        <dbReference type="PROSITE" id="PS51332"/>
    </source>
</evidence>
<reference evidence="8" key="1">
    <citation type="submission" date="2024-05" db="EMBL/GenBank/DDBJ databases">
        <title>Isolation and characterization of Sporomusa carbonis sp. nov., a carboxydotrophic hydrogenogen in the genus of Sporomusa isolated from a charcoal burning pile.</title>
        <authorList>
            <person name="Boeer T."/>
            <person name="Rosenbaum F."/>
            <person name="Eysell L."/>
            <person name="Mueller V."/>
            <person name="Daniel R."/>
            <person name="Poehlein A."/>
        </authorList>
    </citation>
    <scope>NUCLEOTIDE SEQUENCE [LARGE SCALE GENOMIC DNA]</scope>
    <source>
        <strain evidence="8">DSM 10669</strain>
    </source>
</reference>
<dbReference type="InterPro" id="IPR036724">
    <property type="entry name" value="Cobalamin-bd_sf"/>
</dbReference>
<dbReference type="SFLD" id="SFLDG01082">
    <property type="entry name" value="B12-binding_domain_containing"/>
    <property type="match status" value="1"/>
</dbReference>
<dbReference type="InterPro" id="IPR007197">
    <property type="entry name" value="rSAM"/>
</dbReference>
<dbReference type="PROSITE" id="PS51332">
    <property type="entry name" value="B12_BINDING"/>
    <property type="match status" value="1"/>
</dbReference>
<sequence>MPEHITQEFLDLIKLPNTNAKRLNYLFVMPRIVTRDDMTYQLPYGFCMVSSALKASGRSVFTLNLNYKANPYDLLRQTIIDNSIDVVATGGLSGQYSLLKEITDTAKSANPDVITIVGGGIITAEPDVAMEALGTADYGITGEGEITINALAYALENDGDVGQVEGVVLREGTVSPLRPEIANLDILPFPDYDGFEYNLLLRDKMFSSSGVNEKTAVVTTGRSCPFNCTFCFHSSGKKYRRRSIDNIFQEIDWIISNYDIKYIMFVDELFVKDKKFVKEITDRIKKLNVKYWVQTRVDMITKEILQMLKDSGCYEITYGVESADNNILKSMQKNITVEQIERAFNLSCEVGLPAKGYIIFGDLEETVETINNSLNWWRAHPEFDIRLWWILTFPGSYLYKVACRRGLISDRVQYLKNNDTQLNISKMSDEQYWEMVKRVELFQTLSTDGVDINFDDIDDVIGAIGENLDYLLKEHEIAIWPATLDIITVLDYISSTFVSSDKVVFINANPYDSYVLGTERFGKRVYTPDEILANSDVDTVLYAFGHRSSRKVHAQISKMIKTQYPNVKQMINISELLKKVI</sequence>
<dbReference type="InterPro" id="IPR023404">
    <property type="entry name" value="rSAM_horseshoe"/>
</dbReference>
<keyword evidence="3" id="KW-0479">Metal-binding</keyword>
<evidence type="ECO:0000313" key="8">
    <source>
        <dbReference type="EMBL" id="XFO64680.1"/>
    </source>
</evidence>
<dbReference type="PANTHER" id="PTHR43409">
    <property type="entry name" value="ANAEROBIC MAGNESIUM-PROTOPORPHYRIN IX MONOMETHYL ESTER CYCLASE-RELATED"/>
    <property type="match status" value="1"/>
</dbReference>
<dbReference type="SMART" id="SM00729">
    <property type="entry name" value="Elp3"/>
    <property type="match status" value="1"/>
</dbReference>
<dbReference type="EMBL" id="CP155573">
    <property type="protein sequence ID" value="XFO64680.1"/>
    <property type="molecule type" value="Genomic_DNA"/>
</dbReference>
<keyword evidence="9" id="KW-1185">Reference proteome</keyword>
<keyword evidence="5" id="KW-0411">Iron-sulfur</keyword>
<dbReference type="InterPro" id="IPR058240">
    <property type="entry name" value="rSAM_sf"/>
</dbReference>
<dbReference type="SFLD" id="SFLDS00029">
    <property type="entry name" value="Radical_SAM"/>
    <property type="match status" value="1"/>
</dbReference>
<gene>
    <name evidence="8" type="ORF">SPSIL_007830</name>
</gene>
<dbReference type="InterPro" id="IPR006158">
    <property type="entry name" value="Cobalamin-bd"/>
</dbReference>
<comment type="cofactor">
    <cofactor evidence="1">
        <name>[4Fe-4S] cluster</name>
        <dbReference type="ChEBI" id="CHEBI:49883"/>
    </cofactor>
</comment>
<dbReference type="RefSeq" id="WP_094606113.1">
    <property type="nucleotide sequence ID" value="NZ_CP155573.1"/>
</dbReference>
<evidence type="ECO:0000259" key="7">
    <source>
        <dbReference type="PROSITE" id="PS51918"/>
    </source>
</evidence>
<dbReference type="PROSITE" id="PS51918">
    <property type="entry name" value="RADICAL_SAM"/>
    <property type="match status" value="1"/>
</dbReference>
<dbReference type="SUPFAM" id="SSF102114">
    <property type="entry name" value="Radical SAM enzymes"/>
    <property type="match status" value="1"/>
</dbReference>
<dbReference type="Gene3D" id="3.80.30.20">
    <property type="entry name" value="tm_1862 like domain"/>
    <property type="match status" value="1"/>
</dbReference>
<feature type="domain" description="B12-binding" evidence="6">
    <location>
        <begin position="29"/>
        <end position="162"/>
    </location>
</feature>
<dbReference type="CDD" id="cd01335">
    <property type="entry name" value="Radical_SAM"/>
    <property type="match status" value="1"/>
</dbReference>
<evidence type="ECO:0000256" key="2">
    <source>
        <dbReference type="ARBA" id="ARBA00022691"/>
    </source>
</evidence>
<protein>
    <submittedName>
        <fullName evidence="8">Uncharacterized protein</fullName>
    </submittedName>
</protein>
<dbReference type="InterPro" id="IPR034466">
    <property type="entry name" value="Methyltransferase_Class_B"/>
</dbReference>
<dbReference type="SUPFAM" id="SSF52242">
    <property type="entry name" value="Cobalamin (vitamin B12)-binding domain"/>
    <property type="match status" value="1"/>
</dbReference>
<keyword evidence="4" id="KW-0408">Iron</keyword>